<keyword evidence="2" id="KW-1185">Reference proteome</keyword>
<dbReference type="Proteomes" id="UP000543836">
    <property type="component" value="Unassembled WGS sequence"/>
</dbReference>
<name>A0A7W7EKR4_9HYPH</name>
<dbReference type="EMBL" id="JACIIG010000006">
    <property type="protein sequence ID" value="MBB4568712.1"/>
    <property type="molecule type" value="Genomic_DNA"/>
</dbReference>
<organism evidence="1 2">
    <name type="scientific">Rhizobium leucaenae</name>
    <dbReference type="NCBI Taxonomy" id="29450"/>
    <lineage>
        <taxon>Bacteria</taxon>
        <taxon>Pseudomonadati</taxon>
        <taxon>Pseudomonadota</taxon>
        <taxon>Alphaproteobacteria</taxon>
        <taxon>Hyphomicrobiales</taxon>
        <taxon>Rhizobiaceae</taxon>
        <taxon>Rhizobium/Agrobacterium group</taxon>
        <taxon>Rhizobium</taxon>
    </lineage>
</organism>
<protein>
    <submittedName>
        <fullName evidence="1">Uncharacterized protein</fullName>
    </submittedName>
</protein>
<accession>A0A7W7EKR4</accession>
<evidence type="ECO:0000313" key="2">
    <source>
        <dbReference type="Proteomes" id="UP000543836"/>
    </source>
</evidence>
<evidence type="ECO:0000313" key="1">
    <source>
        <dbReference type="EMBL" id="MBB4568712.1"/>
    </source>
</evidence>
<proteinExistence type="predicted"/>
<dbReference type="AlphaFoldDB" id="A0A7W7EKR4"/>
<gene>
    <name evidence="1" type="ORF">GGE60_002831</name>
</gene>
<reference evidence="1 2" key="1">
    <citation type="submission" date="2020-08" db="EMBL/GenBank/DDBJ databases">
        <title>Genomic Encyclopedia of Type Strains, Phase IV (KMG-V): Genome sequencing to study the core and pangenomes of soil and plant-associated prokaryotes.</title>
        <authorList>
            <person name="Whitman W."/>
        </authorList>
    </citation>
    <scope>NUCLEOTIDE SEQUENCE [LARGE SCALE GENOMIC DNA]</scope>
    <source>
        <strain evidence="1 2">SEMIA 492</strain>
    </source>
</reference>
<comment type="caution">
    <text evidence="1">The sequence shown here is derived from an EMBL/GenBank/DDBJ whole genome shotgun (WGS) entry which is preliminary data.</text>
</comment>
<sequence length="38" mass="4437">MSEEIQNGRYVMKDSKGRTIINRSATVADQQRLRSFLH</sequence>